<accession>F0T950</accession>
<organism evidence="2 3">
    <name type="scientific">Methanobacterium lacus (strain AL-21)</name>
    <dbReference type="NCBI Taxonomy" id="877455"/>
    <lineage>
        <taxon>Archaea</taxon>
        <taxon>Methanobacteriati</taxon>
        <taxon>Methanobacteriota</taxon>
        <taxon>Methanomada group</taxon>
        <taxon>Methanobacteria</taxon>
        <taxon>Methanobacteriales</taxon>
        <taxon>Methanobacteriaceae</taxon>
        <taxon>Methanobacterium</taxon>
    </lineage>
</organism>
<reference evidence="2 3" key="2">
    <citation type="journal article" date="2014" name="Int. J. Syst. Evol. Microbiol.">
        <title>Methanobacterium paludis sp. nov. and a novel strain of Methanobacterium lacus isolated from northern peatlands.</title>
        <authorList>
            <person name="Cadillo-Quiroz H."/>
            <person name="Brauer S.L."/>
            <person name="Goodson N."/>
            <person name="Yavitt J.B."/>
            <person name="Zinder S.H."/>
        </authorList>
    </citation>
    <scope>NUCLEOTIDE SEQUENCE [LARGE SCALE GENOMIC DNA]</scope>
    <source>
        <strain evidence="2 3">AL-21</strain>
    </source>
</reference>
<dbReference type="GO" id="GO:0000287">
    <property type="term" value="F:magnesium ion binding"/>
    <property type="evidence" value="ECO:0007669"/>
    <property type="project" value="InterPro"/>
</dbReference>
<evidence type="ECO:0000313" key="2">
    <source>
        <dbReference type="EMBL" id="ADZ08672.1"/>
    </source>
</evidence>
<name>F0T950_METLA</name>
<dbReference type="Gene3D" id="3.30.70.3000">
    <property type="match status" value="1"/>
</dbReference>
<dbReference type="Proteomes" id="UP000007490">
    <property type="component" value="Chromosome"/>
</dbReference>
<proteinExistence type="predicted"/>
<dbReference type="PANTHER" id="PTHR12729:SF6">
    <property type="entry name" value="TRNA(HIS) GUANYLYLTRANSFERASE-RELATED"/>
    <property type="match status" value="1"/>
</dbReference>
<dbReference type="HOGENOM" id="CLU_044271_3_1_2"/>
<dbReference type="GO" id="GO:0006400">
    <property type="term" value="P:tRNA modification"/>
    <property type="evidence" value="ECO:0007669"/>
    <property type="project" value="InterPro"/>
</dbReference>
<dbReference type="AlphaFoldDB" id="F0T950"/>
<feature type="domain" description="tRNAHis guanylyltransferase catalytic" evidence="1">
    <location>
        <begin position="4"/>
        <end position="134"/>
    </location>
</feature>
<evidence type="ECO:0000313" key="3">
    <source>
        <dbReference type="Proteomes" id="UP000007490"/>
    </source>
</evidence>
<gene>
    <name evidence="2" type="ordered locus">Metbo_0420</name>
</gene>
<keyword evidence="3" id="KW-1185">Reference proteome</keyword>
<dbReference type="InterPro" id="IPR007537">
    <property type="entry name" value="tRNAHis_GuaTrfase_Thg1"/>
</dbReference>
<evidence type="ECO:0000259" key="1">
    <source>
        <dbReference type="Pfam" id="PF04446"/>
    </source>
</evidence>
<protein>
    <recommendedName>
        <fullName evidence="1">tRNAHis guanylyltransferase catalytic domain-containing protein</fullName>
    </recommendedName>
</protein>
<reference evidence="3" key="1">
    <citation type="submission" date="2011-02" db="EMBL/GenBank/DDBJ databases">
        <title>Complete sequence of Methanobacterium sp. AL-21.</title>
        <authorList>
            <consortium name="US DOE Joint Genome Institute"/>
            <person name="Lucas S."/>
            <person name="Copeland A."/>
            <person name="Lapidus A."/>
            <person name="Cheng J.-F."/>
            <person name="Goodwin L."/>
            <person name="Pitluck S."/>
            <person name="Chertkov O."/>
            <person name="Detter J.C."/>
            <person name="Han C."/>
            <person name="Tapia R."/>
            <person name="Land M."/>
            <person name="Hauser L."/>
            <person name="Kyrpides N."/>
            <person name="Ivanova N."/>
            <person name="Mikhailova N."/>
            <person name="Pagani I."/>
            <person name="Cadillo-Quiroz H."/>
            <person name="Imachi H."/>
            <person name="Zinder S."/>
            <person name="Liu W."/>
            <person name="Woyke T."/>
        </authorList>
    </citation>
    <scope>NUCLEOTIDE SEQUENCE [LARGE SCALE GENOMIC DNA]</scope>
    <source>
        <strain evidence="3">AL-21</strain>
    </source>
</reference>
<dbReference type="InterPro" id="IPR038469">
    <property type="entry name" value="tRNAHis_GuaTrfase_Thg1_sf"/>
</dbReference>
<dbReference type="eggNOG" id="arCOG03218">
    <property type="taxonomic scope" value="Archaea"/>
</dbReference>
<dbReference type="KEGG" id="mel:Metbo_0420"/>
<dbReference type="PANTHER" id="PTHR12729">
    <property type="entry name" value="TRNA(HIS) GUANYLYLTRANSFERASE-RELATED"/>
    <property type="match status" value="1"/>
</dbReference>
<sequence length="256" mass="30310">MVFRMKECEIFSNLRVPCGSEVVVRVDGRKFSNLSAELELEKPYDQDFTNLMCEVCSEFFKEFAPKFIYTFSDEINILLSDIPFNGRIEKLNSVFAGFISASFQKNLLKIEKFKEIIDEHDIKPVSFDSRIIPLALEGTIDYFKNRQSESWRNCINGYSYWKLRENHDKTSAVEILNKKKSSELHDLLFENGLNISEVPIWQRRGIGIYRTANEVEGYNPVENKRVKTMRYLPMVDRELPIINREFFENRIFYWYP</sequence>
<dbReference type="Pfam" id="PF04446">
    <property type="entry name" value="Thg1"/>
    <property type="match status" value="1"/>
</dbReference>
<dbReference type="InterPro" id="IPR024956">
    <property type="entry name" value="tRNAHis_GuaTrfase_cat"/>
</dbReference>
<dbReference type="STRING" id="877455.Metbo_0420"/>
<dbReference type="GO" id="GO:0008193">
    <property type="term" value="F:tRNA guanylyltransferase activity"/>
    <property type="evidence" value="ECO:0007669"/>
    <property type="project" value="InterPro"/>
</dbReference>
<dbReference type="EMBL" id="CP002551">
    <property type="protein sequence ID" value="ADZ08672.1"/>
    <property type="molecule type" value="Genomic_DNA"/>
</dbReference>